<protein>
    <submittedName>
        <fullName evidence="1">Uncharacterized protein</fullName>
    </submittedName>
</protein>
<gene>
    <name evidence="1" type="ORF">FPZ41_00665</name>
    <name evidence="2" type="ORF">FPZ41_01370</name>
</gene>
<evidence type="ECO:0000313" key="2">
    <source>
        <dbReference type="EMBL" id="MPY47311.1"/>
    </source>
</evidence>
<dbReference type="RefSeq" id="WP_152858033.1">
    <property type="nucleotide sequence ID" value="NZ_VMNX01000001.1"/>
</dbReference>
<accession>A0A5N8WJ89</accession>
<reference evidence="1 3" key="1">
    <citation type="submission" date="2019-09" db="EMBL/GenBank/DDBJ databases">
        <authorList>
            <person name="Duangmal K."/>
            <person name="Teo W.F.A."/>
            <person name="Lipun K."/>
        </authorList>
    </citation>
    <scope>NUCLEOTIDE SEQUENCE [LARGE SCALE GENOMIC DNA]</scope>
    <source>
        <strain evidence="1 3">K1PN6</strain>
    </source>
</reference>
<dbReference type="EMBL" id="VMNX01000001">
    <property type="protein sequence ID" value="MPY47172.1"/>
    <property type="molecule type" value="Genomic_DNA"/>
</dbReference>
<dbReference type="AlphaFoldDB" id="A0A5N8WJ89"/>
<proteinExistence type="predicted"/>
<evidence type="ECO:0000313" key="3">
    <source>
        <dbReference type="Proteomes" id="UP000373149"/>
    </source>
</evidence>
<comment type="caution">
    <text evidence="1">The sequence shown here is derived from an EMBL/GenBank/DDBJ whole genome shotgun (WGS) entry which is preliminary data.</text>
</comment>
<dbReference type="EMBL" id="VMNX01000001">
    <property type="protein sequence ID" value="MPY47311.1"/>
    <property type="molecule type" value="Genomic_DNA"/>
</dbReference>
<name>A0A5N8WJ89_9ACTN</name>
<evidence type="ECO:0000313" key="1">
    <source>
        <dbReference type="EMBL" id="MPY47172.1"/>
    </source>
</evidence>
<organism evidence="1 3">
    <name type="scientific">Streptomyces acidicola</name>
    <dbReference type="NCBI Taxonomy" id="2596892"/>
    <lineage>
        <taxon>Bacteria</taxon>
        <taxon>Bacillati</taxon>
        <taxon>Actinomycetota</taxon>
        <taxon>Actinomycetes</taxon>
        <taxon>Kitasatosporales</taxon>
        <taxon>Streptomycetaceae</taxon>
        <taxon>Streptomyces</taxon>
    </lineage>
</organism>
<keyword evidence="3" id="KW-1185">Reference proteome</keyword>
<dbReference type="Proteomes" id="UP000373149">
    <property type="component" value="Unassembled WGS sequence"/>
</dbReference>
<sequence>MATVCKLYRGEKPQIIPPNTWTLVTYEKTISNDRKMMRGLALIMPPFDGDFLWARNLRWASISLPDGDTRPRQIMSRFIRDPHGIRDYTGADDRLATPGRSWQTVMWPFAGQAGQPVGVEVWHDHHEGWPLEHAQFVGTTSDY</sequence>